<reference evidence="4 5" key="1">
    <citation type="submission" date="2025-05" db="UniProtKB">
        <authorList>
            <consortium name="RefSeq"/>
        </authorList>
    </citation>
    <scope>IDENTIFICATION</scope>
</reference>
<feature type="coiled-coil region" evidence="1">
    <location>
        <begin position="509"/>
        <end position="564"/>
    </location>
</feature>
<feature type="region of interest" description="Disordered" evidence="2">
    <location>
        <begin position="1194"/>
        <end position="1228"/>
    </location>
</feature>
<sequence>MDHSWFPNNSCQLDRAWLLEENNQFLSMHKTLKTMNDNLLRIKKLIDIFSDYRNEIEQRILSSTCKTSECQQISLGLNWVNLMKRKVLDIFFFLKYATSMANATNAHSDKTFNANEDSDVKDNNLSEMQVESAWKLLLSLIFLCLEERNTNKEEFFKSILGALQNTVSAKEEKFLNLSIPSSNSSKKCDIEANVKALADEIKNMIDEVSINFLENASELFIVSDLMPKEYCFLKNAFETDQSTLAQTDSTGVFQNEKQPKKSTLFIQDFLSNQVKSNIANFRKLTVTLENEIDYAYKTVIKVSNENVDLKELLKERDEQLNVSSAQILILTHERDSINKKFAQVENQHNVTLEELNTLHSRFKSVSCDRQSLLEDNLKLKGRKNEENNFYNSLDEENIKLQNMLKKIQTELHQAYNNLYDQTEKTNSISTELGNLESKHESLQREMTTLRNEFQNQKQETKMRIKENEEMKIVIQCKEHEQVTLRKTVQSNEVLKKDFEDQIFHHMYENQKLKRDLMAIKQQENYLKEDLNKCLEKIECITNKKLHFKRRVEHLEEKLESLQILHGKTIAKNNESENIVKCMIFNFKTLFYMYSKNQKEILKLLKANRKESDPFLEIDNNLFGLLSENIDAEPEQLTNFLTSTTHKFELYFDATLQHIVKSDNERKTYINFVSHLAKILNCKEEILLNVNKGEVPKHQFSYQDESVVGRKKSDCFDLHSESLNIVKNLNKLLVKVENVKNSNCSKKKLSKIFGVIKMLSKKVYKYKTLSVTLKKKLNRFHKDFLLLLKVSDLSLIKPLITALIHQTSDRKKDCFSTGLLSYSSIFLKYVNELKTVLCKLIVACDIAIRKRNNDIDTTSNTEKEVYPELLFEEINIIEKSIEKLYSLTNHHKRISKFQLANSLSEQMLSNADKESENHLTTLVFKKHTHIVNSNDVQSNEHLLKVSESNTDYDLKNIYSQLPSCRVAPKDMYSELHPGFTKLKCIIEEKSYLWHIDSVLQTLEDLSLTLYGLENELFLTDDDKSFFKKYFKKVQACISEARYELLFLRQHFDEMEKGGFATLQETYLKKTLNKLDNLIIQENNPDTNVVGFYIYDGKDQQYKNDVLNNTANDSIRSNNYKDIDVSLKRSCNGYLLKCSDESTNHIDLDPITDCDSGISHSNNGSQTTTSRVARTIRTQEATEIIKSVNRPTRYFDETRIHSPLRSPRSDKNKNGNNFEPFVSNHTQNEELVNSVSISPRVSRTQTLTAEHNNNIGEKNCYEMQRIRGRREIMLEINKSDKKLNKEHKNEKMLNESKLLENTREQKYPFWNKKLQGGSFIVKGSPKQEIRETSSTFPKRSVKKSNVTNLVNTGTFFDDFPEDEQVSPFLNNFYVAKKKKNKFLNFYRK</sequence>
<organism evidence="3 5">
    <name type="scientific">Hydra vulgaris</name>
    <name type="common">Hydra</name>
    <name type="synonym">Hydra attenuata</name>
    <dbReference type="NCBI Taxonomy" id="6087"/>
    <lineage>
        <taxon>Eukaryota</taxon>
        <taxon>Metazoa</taxon>
        <taxon>Cnidaria</taxon>
        <taxon>Hydrozoa</taxon>
        <taxon>Hydroidolina</taxon>
        <taxon>Anthoathecata</taxon>
        <taxon>Aplanulata</taxon>
        <taxon>Hydridae</taxon>
        <taxon>Hydra</taxon>
    </lineage>
</organism>
<protein>
    <submittedName>
        <fullName evidence="4 5">Coiled-coil domain-containing protein 18 isoform X3</fullName>
    </submittedName>
</protein>
<dbReference type="Proteomes" id="UP001652625">
    <property type="component" value="Chromosome 10"/>
</dbReference>
<dbReference type="GeneID" id="105849387"/>
<evidence type="ECO:0000313" key="4">
    <source>
        <dbReference type="RefSeq" id="XP_065663830.1"/>
    </source>
</evidence>
<accession>A0ABM4CPQ4</accession>
<evidence type="ECO:0000313" key="6">
    <source>
        <dbReference type="RefSeq" id="XP_065663832.1"/>
    </source>
</evidence>
<feature type="coiled-coil region" evidence="1">
    <location>
        <begin position="390"/>
        <end position="470"/>
    </location>
</feature>
<proteinExistence type="predicted"/>
<dbReference type="RefSeq" id="XP_065663832.1">
    <property type="nucleotide sequence ID" value="XM_065807760.1"/>
</dbReference>
<name>A0ABM4CPQ4_HYDVU</name>
<dbReference type="RefSeq" id="XP_065663830.1">
    <property type="nucleotide sequence ID" value="XM_065807758.1"/>
</dbReference>
<evidence type="ECO:0000256" key="1">
    <source>
        <dbReference type="SAM" id="Coils"/>
    </source>
</evidence>
<evidence type="ECO:0000256" key="2">
    <source>
        <dbReference type="SAM" id="MobiDB-lite"/>
    </source>
</evidence>
<evidence type="ECO:0000313" key="3">
    <source>
        <dbReference type="Proteomes" id="UP001652625"/>
    </source>
</evidence>
<dbReference type="RefSeq" id="XP_065663831.1">
    <property type="nucleotide sequence ID" value="XM_065807759.1"/>
</dbReference>
<keyword evidence="1" id="KW-0175">Coiled coil</keyword>
<gene>
    <name evidence="4 5 6" type="primary">LOC105849387</name>
</gene>
<keyword evidence="3" id="KW-1185">Reference proteome</keyword>
<evidence type="ECO:0000313" key="5">
    <source>
        <dbReference type="RefSeq" id="XP_065663831.1"/>
    </source>
</evidence>